<dbReference type="Pfam" id="PF13538">
    <property type="entry name" value="UvrD_C_2"/>
    <property type="match status" value="1"/>
</dbReference>
<evidence type="ECO:0000256" key="1">
    <source>
        <dbReference type="ARBA" id="ARBA00004123"/>
    </source>
</evidence>
<feature type="compositionally biased region" description="Polar residues" evidence="17">
    <location>
        <begin position="389"/>
        <end position="398"/>
    </location>
</feature>
<dbReference type="OrthoDB" id="416437at2759"/>
<dbReference type="SUPFAM" id="SSF52540">
    <property type="entry name" value="P-loop containing nucleoside triphosphate hydrolases"/>
    <property type="match status" value="2"/>
</dbReference>
<keyword evidence="9" id="KW-0378">Hydrolase</keyword>
<dbReference type="Gene3D" id="3.40.50.300">
    <property type="entry name" value="P-loop containing nucleotide triphosphate hydrolases"/>
    <property type="match status" value="2"/>
</dbReference>
<dbReference type="CDD" id="cd18809">
    <property type="entry name" value="SF1_C_RecD"/>
    <property type="match status" value="1"/>
</dbReference>
<keyword evidence="11" id="KW-0067">ATP-binding</keyword>
<keyword evidence="10" id="KW-0347">Helicase</keyword>
<dbReference type="Proteomes" id="UP000770717">
    <property type="component" value="Unassembled WGS sequence"/>
</dbReference>
<evidence type="ECO:0000259" key="19">
    <source>
        <dbReference type="Pfam" id="PF25894"/>
    </source>
</evidence>
<dbReference type="GO" id="GO:2000042">
    <property type="term" value="P:negative regulation of double-strand break repair via homologous recombination"/>
    <property type="evidence" value="ECO:0007669"/>
    <property type="project" value="UniProtKB-ARBA"/>
</dbReference>
<evidence type="ECO:0000256" key="11">
    <source>
        <dbReference type="ARBA" id="ARBA00022840"/>
    </source>
</evidence>
<feature type="compositionally biased region" description="Polar residues" evidence="17">
    <location>
        <begin position="1026"/>
        <end position="1057"/>
    </location>
</feature>
<dbReference type="CDD" id="cd17933">
    <property type="entry name" value="DEXSc_RecD-like"/>
    <property type="match status" value="1"/>
</dbReference>
<dbReference type="GO" id="GO:0005694">
    <property type="term" value="C:chromosome"/>
    <property type="evidence" value="ECO:0007669"/>
    <property type="project" value="UniProtKB-SubCell"/>
</dbReference>
<accession>A0A8J6FN10</accession>
<evidence type="ECO:0000313" key="21">
    <source>
        <dbReference type="Proteomes" id="UP000770717"/>
    </source>
</evidence>
<dbReference type="GO" id="GO:0017116">
    <property type="term" value="F:single-stranded DNA helicase activity"/>
    <property type="evidence" value="ECO:0007669"/>
    <property type="project" value="TreeGrafter"/>
</dbReference>
<feature type="region of interest" description="Disordered" evidence="17">
    <location>
        <begin position="1"/>
        <end position="55"/>
    </location>
</feature>
<name>A0A8J6FN10_ELECQ</name>
<comment type="subcellular location">
    <subcellularLocation>
        <location evidence="2">Chromosome</location>
    </subcellularLocation>
    <subcellularLocation>
        <location evidence="3">Cytoplasm</location>
    </subcellularLocation>
    <subcellularLocation>
        <location evidence="1">Nucleus</location>
    </subcellularLocation>
</comment>
<evidence type="ECO:0000259" key="18">
    <source>
        <dbReference type="Pfam" id="PF13538"/>
    </source>
</evidence>
<feature type="region of interest" description="Disordered" evidence="17">
    <location>
        <begin position="895"/>
        <end position="1089"/>
    </location>
</feature>
<evidence type="ECO:0000256" key="16">
    <source>
        <dbReference type="ARBA" id="ARBA00072281"/>
    </source>
</evidence>
<feature type="compositionally biased region" description="Acidic residues" evidence="17">
    <location>
        <begin position="37"/>
        <end position="55"/>
    </location>
</feature>
<proteinExistence type="inferred from homology"/>
<evidence type="ECO:0000256" key="3">
    <source>
        <dbReference type="ARBA" id="ARBA00004496"/>
    </source>
</evidence>
<dbReference type="EC" id="3.6.4.12" evidence="4"/>
<evidence type="ECO:0000313" key="20">
    <source>
        <dbReference type="EMBL" id="KAG9490351.1"/>
    </source>
</evidence>
<evidence type="ECO:0000256" key="7">
    <source>
        <dbReference type="ARBA" id="ARBA00022553"/>
    </source>
</evidence>
<dbReference type="InterPro" id="IPR050534">
    <property type="entry name" value="Coronavir_polyprotein_1ab"/>
</dbReference>
<dbReference type="Pfam" id="PF25894">
    <property type="entry name" value="WHD_HELB"/>
    <property type="match status" value="1"/>
</dbReference>
<dbReference type="GO" id="GO:0006269">
    <property type="term" value="P:DNA replication, synthesis of primer"/>
    <property type="evidence" value="ECO:0007669"/>
    <property type="project" value="UniProtKB-ARBA"/>
</dbReference>
<dbReference type="PANTHER" id="PTHR43788:SF6">
    <property type="entry name" value="DNA HELICASE B"/>
    <property type="match status" value="1"/>
</dbReference>
<evidence type="ECO:0000256" key="13">
    <source>
        <dbReference type="ARBA" id="ARBA00047995"/>
    </source>
</evidence>
<dbReference type="AlphaFoldDB" id="A0A8J6FN10"/>
<feature type="region of interest" description="Disordered" evidence="17">
    <location>
        <begin position="387"/>
        <end position="420"/>
    </location>
</feature>
<reference evidence="20" key="1">
    <citation type="thesis" date="2020" institute="ProQuest LLC" country="789 East Eisenhower Parkway, Ann Arbor, MI, USA">
        <title>Comparative Genomics and Chromosome Evolution.</title>
        <authorList>
            <person name="Mudd A.B."/>
        </authorList>
    </citation>
    <scope>NUCLEOTIDE SEQUENCE</scope>
    <source>
        <strain evidence="20">HN-11 Male</strain>
        <tissue evidence="20">Kidney and liver</tissue>
    </source>
</reference>
<comment type="caution">
    <text evidence="20">The sequence shown here is derived from an EMBL/GenBank/DDBJ whole genome shotgun (WGS) entry which is preliminary data.</text>
</comment>
<evidence type="ECO:0000256" key="10">
    <source>
        <dbReference type="ARBA" id="ARBA00022806"/>
    </source>
</evidence>
<evidence type="ECO:0000256" key="2">
    <source>
        <dbReference type="ARBA" id="ARBA00004286"/>
    </source>
</evidence>
<gene>
    <name evidence="20" type="ORF">GDO78_005954</name>
</gene>
<dbReference type="GO" id="GO:0005524">
    <property type="term" value="F:ATP binding"/>
    <property type="evidence" value="ECO:0007669"/>
    <property type="project" value="UniProtKB-KW"/>
</dbReference>
<keyword evidence="5" id="KW-0158">Chromosome</keyword>
<keyword evidence="6" id="KW-0963">Cytoplasm</keyword>
<evidence type="ECO:0000256" key="9">
    <source>
        <dbReference type="ARBA" id="ARBA00022801"/>
    </source>
</evidence>
<comment type="similarity">
    <text evidence="15">Belongs to the RecD family. HELB subfamily.</text>
</comment>
<evidence type="ECO:0000256" key="4">
    <source>
        <dbReference type="ARBA" id="ARBA00012551"/>
    </source>
</evidence>
<keyword evidence="12" id="KW-0539">Nucleus</keyword>
<evidence type="ECO:0000256" key="15">
    <source>
        <dbReference type="ARBA" id="ARBA00061441"/>
    </source>
</evidence>
<dbReference type="GO" id="GO:0006974">
    <property type="term" value="P:DNA damage response"/>
    <property type="evidence" value="ECO:0007669"/>
    <property type="project" value="UniProtKB-ARBA"/>
</dbReference>
<feature type="compositionally biased region" description="Basic residues" evidence="17">
    <location>
        <begin position="1"/>
        <end position="10"/>
    </location>
</feature>
<keyword evidence="7" id="KW-0597">Phosphoprotein</keyword>
<evidence type="ECO:0000256" key="5">
    <source>
        <dbReference type="ARBA" id="ARBA00022454"/>
    </source>
</evidence>
<comment type="function">
    <text evidence="14">5'-3' DNA helicase involved in DNA damage response by acting as an inhibitor of DNA end resection. Recruitment to single-stranded DNA (ssDNA) following DNA damage leads to inhibit the nucleases catalyzing resection, such as EXO1, BLM and DNA2, possibly via the 5'-3' ssDNA translocase activity of HELB. As cells approach S phase, DNA end resection is promoted by the nuclear export of HELB following phosphorylation. Acts independently of TP53BP1. Unwinds duplex DNA with 5'-3' polarity. Has single-strand DNA-dependent ATPase and DNA helicase activities. Prefers ATP and dATP as substrates. During S phase, may facilitate cellular recovery from replication stress.</text>
</comment>
<keyword evidence="21" id="KW-1185">Reference proteome</keyword>
<organism evidence="20 21">
    <name type="scientific">Eleutherodactylus coqui</name>
    <name type="common">Puerto Rican coqui</name>
    <dbReference type="NCBI Taxonomy" id="57060"/>
    <lineage>
        <taxon>Eukaryota</taxon>
        <taxon>Metazoa</taxon>
        <taxon>Chordata</taxon>
        <taxon>Craniata</taxon>
        <taxon>Vertebrata</taxon>
        <taxon>Euteleostomi</taxon>
        <taxon>Amphibia</taxon>
        <taxon>Batrachia</taxon>
        <taxon>Anura</taxon>
        <taxon>Neobatrachia</taxon>
        <taxon>Hyloidea</taxon>
        <taxon>Eleutherodactylidae</taxon>
        <taxon>Eleutherodactylinae</taxon>
        <taxon>Eleutherodactylus</taxon>
        <taxon>Eleutherodactylus</taxon>
    </lineage>
</organism>
<dbReference type="Pfam" id="PF13604">
    <property type="entry name" value="AAA_30"/>
    <property type="match status" value="1"/>
</dbReference>
<evidence type="ECO:0000256" key="17">
    <source>
        <dbReference type="SAM" id="MobiDB-lite"/>
    </source>
</evidence>
<feature type="compositionally biased region" description="Basic and acidic residues" evidence="17">
    <location>
        <begin position="982"/>
        <end position="991"/>
    </location>
</feature>
<dbReference type="InterPro" id="IPR058839">
    <property type="entry name" value="WHD_HELB"/>
</dbReference>
<dbReference type="EMBL" id="WNTK01000002">
    <property type="protein sequence ID" value="KAG9490351.1"/>
    <property type="molecule type" value="Genomic_DNA"/>
</dbReference>
<dbReference type="GO" id="GO:0005737">
    <property type="term" value="C:cytoplasm"/>
    <property type="evidence" value="ECO:0007669"/>
    <property type="project" value="UniProtKB-SubCell"/>
</dbReference>
<comment type="catalytic activity">
    <reaction evidence="13">
        <text>ATP + H2O = ADP + phosphate + H(+)</text>
        <dbReference type="Rhea" id="RHEA:13065"/>
        <dbReference type="ChEBI" id="CHEBI:15377"/>
        <dbReference type="ChEBI" id="CHEBI:15378"/>
        <dbReference type="ChEBI" id="CHEBI:30616"/>
        <dbReference type="ChEBI" id="CHEBI:43474"/>
        <dbReference type="ChEBI" id="CHEBI:456216"/>
        <dbReference type="EC" id="3.6.4.12"/>
    </reaction>
</comment>
<protein>
    <recommendedName>
        <fullName evidence="16">DNA helicase B</fullName>
        <ecNumber evidence="4">3.6.4.12</ecNumber>
    </recommendedName>
</protein>
<feature type="domain" description="DNA helicase B winged helix" evidence="19">
    <location>
        <begin position="235"/>
        <end position="346"/>
    </location>
</feature>
<dbReference type="GO" id="GO:1903775">
    <property type="term" value="P:regulation of DNA double-strand break processing"/>
    <property type="evidence" value="ECO:0007669"/>
    <property type="project" value="UniProtKB-ARBA"/>
</dbReference>
<dbReference type="FunFam" id="3.40.50.300:FF:001523">
    <property type="entry name" value="Helicase (DNA) B"/>
    <property type="match status" value="1"/>
</dbReference>
<evidence type="ECO:0000256" key="12">
    <source>
        <dbReference type="ARBA" id="ARBA00023242"/>
    </source>
</evidence>
<keyword evidence="8" id="KW-0547">Nucleotide-binding</keyword>
<evidence type="ECO:0000256" key="14">
    <source>
        <dbReference type="ARBA" id="ARBA00055511"/>
    </source>
</evidence>
<dbReference type="InterPro" id="IPR027785">
    <property type="entry name" value="UvrD-like_helicase_C"/>
</dbReference>
<dbReference type="InterPro" id="IPR027417">
    <property type="entry name" value="P-loop_NTPase"/>
</dbReference>
<dbReference type="GO" id="GO:0005634">
    <property type="term" value="C:nucleus"/>
    <property type="evidence" value="ECO:0007669"/>
    <property type="project" value="UniProtKB-SubCell"/>
</dbReference>
<dbReference type="GO" id="GO:0016787">
    <property type="term" value="F:hydrolase activity"/>
    <property type="evidence" value="ECO:0007669"/>
    <property type="project" value="UniProtKB-KW"/>
</dbReference>
<sequence length="1089" mass="121719">MSGSRGRSRGRGAGTVELRGQLLPVKDLALDTGGSDGDSDGPNDSDPEFLDADEIEGGARQVRSWRVQRTKVLIKTEDSQEYIVNGPFVLDDPWWTVTVRVKPLQSQNYATEPPSYELHDGSLGKGSNLPLFLHKCGVTGPVSKDFMDWLPRYPPVSFSTLMELASDFKLEENKNILPYLEKNSFAAFTFLALQIPLVLKYLPKLLPSKIRSLFVVDANYQKSFEEPPHSILCEIEVMLANDPWKLGFGMIMFQELHLCGCEATWESFLQCEDLLKKIPPLKMNALIIYSEIKKRCMELGDVYVELSELTTAVTNAQDMSTEGAWEALQFLKEHGIVVMEQQKIFLYSWYWYEVSIADYIQKIILRNSWNFDIDDIFGNDACAEKNPDNQDTLHSQTAAHPADAGEGSGEKVTEPKPSTQLDADQKEAAKKILANPVTVISGKGGCGKTTVVSLVFKSVMEKENNEIAQACKALEEDIGVSDEWFCDDKTPSSNHKNLIRVLLTAPTGKAASLLKKKTGLPAATLHQVTCSYSNWRKLNSDEIKWKFSNVEALVVDEASLVSVRIFSAVLKLLYTHGKLAKLVILGDVRQLPSIEPGNMLADTFTFLSSLNWAIELRTNHRAESQIIVDNATRISNRSSVEFDTFVHIDGMKSSEMPSEDSKFILVSLADDVDLSTAILALLKSGPGLEDDKHSQFIAFRRKDCLLINELCCKHYSDHTMKDSRSKYDFRCGDKVCCTKNAYVKDLLSRLGNCSKDSQEDPSSGIVTISQPQLDEAKLPLEARNGIEDDDRLCNGEIFFITDDVEKDNIRELTLSDGEDRQYTLNYKALRSLSRLRHAWARTIHTFQGSEEDTVVYVLGAAGRQNWKHVYTAVTRGRKRVYIIAKNDQLDKAIANKARERKTRLKQRLKDKLTQNRTSKQPTAMPPTYPESSQMAEKQEPDVTLTSPPLPYTQLKTPPRFSCPPVPTTPKACSSTSGDWLEGADHTMHAPPDHLQGCTLEESPLQKRAASPWDGSETPKKIRVKSYTDSTEESPTNSREFQLLSLQSPCHKNSSSPQCEKHPSTQDPALKGSTRASRVLTYDSSPAPEG</sequence>
<evidence type="ECO:0000256" key="6">
    <source>
        <dbReference type="ARBA" id="ARBA00022490"/>
    </source>
</evidence>
<feature type="domain" description="UvrD-like helicase C-terminal" evidence="18">
    <location>
        <begin position="837"/>
        <end position="883"/>
    </location>
</feature>
<dbReference type="PANTHER" id="PTHR43788">
    <property type="entry name" value="DNA2/NAM7 HELICASE FAMILY MEMBER"/>
    <property type="match status" value="1"/>
</dbReference>
<evidence type="ECO:0000256" key="8">
    <source>
        <dbReference type="ARBA" id="ARBA00022741"/>
    </source>
</evidence>